<gene>
    <name evidence="2" type="ORF">J4N46_12175</name>
</gene>
<feature type="domain" description="LUD" evidence="1">
    <location>
        <begin position="23"/>
        <end position="186"/>
    </location>
</feature>
<name>A0ABS3Q111_9FLAO</name>
<dbReference type="EMBL" id="JAGDYP010000014">
    <property type="protein sequence ID" value="MBO1885147.1"/>
    <property type="molecule type" value="Genomic_DNA"/>
</dbReference>
<dbReference type="Proteomes" id="UP000681610">
    <property type="component" value="Unassembled WGS sequence"/>
</dbReference>
<evidence type="ECO:0000313" key="2">
    <source>
        <dbReference type="EMBL" id="MBO1885147.1"/>
    </source>
</evidence>
<dbReference type="Gene3D" id="3.40.50.10420">
    <property type="entry name" value="NagB/RpiA/CoA transferase-like"/>
    <property type="match status" value="1"/>
</dbReference>
<evidence type="ECO:0000259" key="1">
    <source>
        <dbReference type="Pfam" id="PF02589"/>
    </source>
</evidence>
<dbReference type="InterPro" id="IPR024185">
    <property type="entry name" value="FTHF_cligase-like_sf"/>
</dbReference>
<protein>
    <submittedName>
        <fullName evidence="2">LUD domain-containing protein</fullName>
    </submittedName>
</protein>
<dbReference type="SUPFAM" id="SSF100950">
    <property type="entry name" value="NagB/RpiA/CoA transferase-like"/>
    <property type="match status" value="1"/>
</dbReference>
<dbReference type="InterPro" id="IPR003741">
    <property type="entry name" value="LUD_dom"/>
</dbReference>
<sequence length="192" mass="21982">MNFFKNLFKKKDIPKQTKISIDELFARNFTKKGGKFIYCTSDIEVQDTFRQIVKELGITIKMSSNNSETINEMFEENETLFATPIAEADVYLTDCECLVADVGGIMFSSHQIKHKKIEKLPETFIVFARTSQLVKDIAQGMRTINKKYCDNQKPTGLMTLQNFIQETDATSIETYGVSSKETYLILLENITQ</sequence>
<comment type="caution">
    <text evidence="2">The sequence shown here is derived from an EMBL/GenBank/DDBJ whole genome shotgun (WGS) entry which is preliminary data.</text>
</comment>
<dbReference type="RefSeq" id="WP_009415504.1">
    <property type="nucleotide sequence ID" value="NZ_CAUQMC010000027.1"/>
</dbReference>
<evidence type="ECO:0000313" key="3">
    <source>
        <dbReference type="Proteomes" id="UP000681610"/>
    </source>
</evidence>
<keyword evidence="3" id="KW-1185">Reference proteome</keyword>
<dbReference type="InterPro" id="IPR037171">
    <property type="entry name" value="NagB/RpiA_transferase-like"/>
</dbReference>
<dbReference type="Pfam" id="PF02589">
    <property type="entry name" value="LUD_dom"/>
    <property type="match status" value="1"/>
</dbReference>
<organism evidence="2 3">
    <name type="scientific">Capnocytophaga bilenii</name>
    <dbReference type="NCBI Taxonomy" id="2819369"/>
    <lineage>
        <taxon>Bacteria</taxon>
        <taxon>Pseudomonadati</taxon>
        <taxon>Bacteroidota</taxon>
        <taxon>Flavobacteriia</taxon>
        <taxon>Flavobacteriales</taxon>
        <taxon>Flavobacteriaceae</taxon>
        <taxon>Capnocytophaga</taxon>
    </lineage>
</organism>
<reference evidence="2 3" key="1">
    <citation type="submission" date="2021-03" db="EMBL/GenBank/DDBJ databases">
        <title>Isolation and description of Capnocytophaga bilenii sp. nov., a novel Capnocytophaga species, isolated from a gingivitis subject.</title>
        <authorList>
            <person name="Antezack A."/>
            <person name="Monnet-Corti V."/>
            <person name="La Scola B."/>
        </authorList>
    </citation>
    <scope>NUCLEOTIDE SEQUENCE [LARGE SCALE GENOMIC DNA]</scope>
    <source>
        <strain evidence="2 3">Marseille-Q4570</strain>
    </source>
</reference>
<proteinExistence type="predicted"/>
<accession>A0ABS3Q111</accession>